<evidence type="ECO:0000313" key="3">
    <source>
        <dbReference type="Proteomes" id="UP000199699"/>
    </source>
</evidence>
<dbReference type="InterPro" id="IPR050570">
    <property type="entry name" value="Cell_wall_metabolism_enzyme"/>
</dbReference>
<dbReference type="InterPro" id="IPR011055">
    <property type="entry name" value="Dup_hybrid_motif"/>
</dbReference>
<dbReference type="Proteomes" id="UP000199699">
    <property type="component" value="Unassembled WGS sequence"/>
</dbReference>
<name>A0A1C6S9J5_9ACTN</name>
<dbReference type="RefSeq" id="WP_091082678.1">
    <property type="nucleotide sequence ID" value="NZ_FMHT01000003.1"/>
</dbReference>
<protein>
    <submittedName>
        <fullName evidence="2">Peptidase family M23</fullName>
    </submittedName>
</protein>
<feature type="domain" description="M23ase beta-sheet core" evidence="1">
    <location>
        <begin position="226"/>
        <end position="339"/>
    </location>
</feature>
<proteinExistence type="predicted"/>
<dbReference type="OrthoDB" id="5496837at2"/>
<dbReference type="GO" id="GO:0004222">
    <property type="term" value="F:metalloendopeptidase activity"/>
    <property type="evidence" value="ECO:0007669"/>
    <property type="project" value="TreeGrafter"/>
</dbReference>
<dbReference type="InterPro" id="IPR016047">
    <property type="entry name" value="M23ase_b-sheet_dom"/>
</dbReference>
<keyword evidence="3" id="KW-1185">Reference proteome</keyword>
<dbReference type="STRING" id="145857.GA0070616_3234"/>
<dbReference type="EMBL" id="FMHT01000003">
    <property type="protein sequence ID" value="SCL26076.1"/>
    <property type="molecule type" value="Genomic_DNA"/>
</dbReference>
<dbReference type="Gene3D" id="2.70.70.10">
    <property type="entry name" value="Glucose Permease (Domain IIA)"/>
    <property type="match status" value="1"/>
</dbReference>
<gene>
    <name evidence="2" type="ORF">GA0070616_3234</name>
</gene>
<reference evidence="2 3" key="1">
    <citation type="submission" date="2016-06" db="EMBL/GenBank/DDBJ databases">
        <authorList>
            <person name="Kjaerup R.B."/>
            <person name="Dalgaard T.S."/>
            <person name="Juul-Madsen H.R."/>
        </authorList>
    </citation>
    <scope>NUCLEOTIDE SEQUENCE [LARGE SCALE GENOMIC DNA]</scope>
    <source>
        <strain evidence="2 3">DSM 43818</strain>
    </source>
</reference>
<sequence length="374" mass="38542">MTLRSLVSLAVALIAVVILCAGGLGGILLGGDAAAECVPVAASPATSPTTSTPLEPPTVWPAIGDWDSDQVGNAAAIVTTGARLAVPPRGWVIALATAMQESTLRNLTGGDRDSVGLFQQRPSQGWGTPTQLQDPVYASEKFFAKLTTISGWQTMPLTEAAQAVQISAFPDAYATWEGPATQLVTAIADTTGLPTDGLAECGATGPWTQPVLAPVGSGFRTSNRPGHDGVDLSAPRGTIIRAASTGTVRTVRCNAVHVNTGTEWGCDRDGHPDLTRGCGWYVDIDHAAGLLTRYCHMDQPPMVTVGQPVTAGQPIGVVGSTGRSSGPHLHYEVHHTGDASPNGAIDPVPFMAAHNAPLGTTGTMPPLATIIKVT</sequence>
<organism evidence="2 3">
    <name type="scientific">Micromonospora nigra</name>
    <dbReference type="NCBI Taxonomy" id="145857"/>
    <lineage>
        <taxon>Bacteria</taxon>
        <taxon>Bacillati</taxon>
        <taxon>Actinomycetota</taxon>
        <taxon>Actinomycetes</taxon>
        <taxon>Micromonosporales</taxon>
        <taxon>Micromonosporaceae</taxon>
        <taxon>Micromonospora</taxon>
    </lineage>
</organism>
<dbReference type="SUPFAM" id="SSF51261">
    <property type="entry name" value="Duplicated hybrid motif"/>
    <property type="match status" value="1"/>
</dbReference>
<dbReference type="PANTHER" id="PTHR21666:SF270">
    <property type="entry name" value="MUREIN HYDROLASE ACTIVATOR ENVC"/>
    <property type="match status" value="1"/>
</dbReference>
<evidence type="ECO:0000313" key="2">
    <source>
        <dbReference type="EMBL" id="SCL26076.1"/>
    </source>
</evidence>
<accession>A0A1C6S9J5</accession>
<dbReference type="PANTHER" id="PTHR21666">
    <property type="entry name" value="PEPTIDASE-RELATED"/>
    <property type="match status" value="1"/>
</dbReference>
<dbReference type="Pfam" id="PF01551">
    <property type="entry name" value="Peptidase_M23"/>
    <property type="match status" value="1"/>
</dbReference>
<dbReference type="CDD" id="cd12797">
    <property type="entry name" value="M23_peptidase"/>
    <property type="match status" value="1"/>
</dbReference>
<evidence type="ECO:0000259" key="1">
    <source>
        <dbReference type="Pfam" id="PF01551"/>
    </source>
</evidence>
<dbReference type="AlphaFoldDB" id="A0A1C6S9J5"/>